<dbReference type="SUPFAM" id="SSF88659">
    <property type="entry name" value="Sigma3 and sigma4 domains of RNA polymerase sigma factors"/>
    <property type="match status" value="1"/>
</dbReference>
<dbReference type="KEGG" id="est:DN752_12190"/>
<dbReference type="AlphaFoldDB" id="A0A2Z4IKD0"/>
<dbReference type="InterPro" id="IPR014284">
    <property type="entry name" value="RNA_pol_sigma-70_dom"/>
</dbReference>
<gene>
    <name evidence="7" type="ORF">DN752_12190</name>
</gene>
<reference evidence="7 8" key="1">
    <citation type="submission" date="2018-06" db="EMBL/GenBank/DDBJ databases">
        <title>Echinicola strongylocentroti sp. nov., isolated from a sea urchin Strongylocentrotus intermedius.</title>
        <authorList>
            <person name="Bae S.S."/>
        </authorList>
    </citation>
    <scope>NUCLEOTIDE SEQUENCE [LARGE SCALE GENOMIC DNA]</scope>
    <source>
        <strain evidence="7 8">MEBiC08714</strain>
    </source>
</reference>
<evidence type="ECO:0000259" key="6">
    <source>
        <dbReference type="Pfam" id="PF08281"/>
    </source>
</evidence>
<dbReference type="EMBL" id="CP030041">
    <property type="protein sequence ID" value="AWW30823.1"/>
    <property type="molecule type" value="Genomic_DNA"/>
</dbReference>
<proteinExistence type="inferred from homology"/>
<dbReference type="NCBIfam" id="TIGR02937">
    <property type="entry name" value="sigma70-ECF"/>
    <property type="match status" value="1"/>
</dbReference>
<dbReference type="SUPFAM" id="SSF88946">
    <property type="entry name" value="Sigma2 domain of RNA polymerase sigma factors"/>
    <property type="match status" value="1"/>
</dbReference>
<protein>
    <submittedName>
        <fullName evidence="7">RNA polymerase subunit sigma-70</fullName>
    </submittedName>
</protein>
<dbReference type="GO" id="GO:0003677">
    <property type="term" value="F:DNA binding"/>
    <property type="evidence" value="ECO:0007669"/>
    <property type="project" value="InterPro"/>
</dbReference>
<dbReference type="InterPro" id="IPR013249">
    <property type="entry name" value="RNA_pol_sigma70_r4_t2"/>
</dbReference>
<dbReference type="OrthoDB" id="9780326at2"/>
<dbReference type="Gene3D" id="1.10.10.10">
    <property type="entry name" value="Winged helix-like DNA-binding domain superfamily/Winged helix DNA-binding domain"/>
    <property type="match status" value="1"/>
</dbReference>
<evidence type="ECO:0000256" key="4">
    <source>
        <dbReference type="ARBA" id="ARBA00023163"/>
    </source>
</evidence>
<comment type="similarity">
    <text evidence="1">Belongs to the sigma-70 factor family. ECF subfamily.</text>
</comment>
<name>A0A2Z4IKD0_9BACT</name>
<keyword evidence="8" id="KW-1185">Reference proteome</keyword>
<evidence type="ECO:0000256" key="2">
    <source>
        <dbReference type="ARBA" id="ARBA00023015"/>
    </source>
</evidence>
<evidence type="ECO:0000313" key="7">
    <source>
        <dbReference type="EMBL" id="AWW30823.1"/>
    </source>
</evidence>
<keyword evidence="4" id="KW-0804">Transcription</keyword>
<sequence>MSQVLEKDFKDYLEQYEAMITKVARIYSYDVESQKDLVQEIVLQLWRAFPKYVPERSTSTWTYRIALNVSISFLRKDSSRRKREGEYSQEYRQTTAFDENLDDRINQLYRFIDTLKSTDKALILLFLEGCKNKEIAEVMGVTPSLVSTKLHRIKGQLKEYFESLNRFMN</sequence>
<dbReference type="Proteomes" id="UP000248688">
    <property type="component" value="Chromosome"/>
</dbReference>
<dbReference type="RefSeq" id="WP_112784200.1">
    <property type="nucleotide sequence ID" value="NZ_CP030041.1"/>
</dbReference>
<dbReference type="GO" id="GO:0016987">
    <property type="term" value="F:sigma factor activity"/>
    <property type="evidence" value="ECO:0007669"/>
    <property type="project" value="UniProtKB-KW"/>
</dbReference>
<feature type="domain" description="RNA polymerase sigma-70 region 2" evidence="5">
    <location>
        <begin position="14"/>
        <end position="78"/>
    </location>
</feature>
<dbReference type="InterPro" id="IPR039425">
    <property type="entry name" value="RNA_pol_sigma-70-like"/>
</dbReference>
<dbReference type="InterPro" id="IPR007627">
    <property type="entry name" value="RNA_pol_sigma70_r2"/>
</dbReference>
<feature type="domain" description="RNA polymerase sigma factor 70 region 4 type 2" evidence="6">
    <location>
        <begin position="106"/>
        <end position="156"/>
    </location>
</feature>
<dbReference type="InterPro" id="IPR036388">
    <property type="entry name" value="WH-like_DNA-bd_sf"/>
</dbReference>
<dbReference type="PANTHER" id="PTHR43133">
    <property type="entry name" value="RNA POLYMERASE ECF-TYPE SIGMA FACTO"/>
    <property type="match status" value="1"/>
</dbReference>
<dbReference type="Pfam" id="PF04542">
    <property type="entry name" value="Sigma70_r2"/>
    <property type="match status" value="1"/>
</dbReference>
<evidence type="ECO:0000259" key="5">
    <source>
        <dbReference type="Pfam" id="PF04542"/>
    </source>
</evidence>
<dbReference type="PANTHER" id="PTHR43133:SF45">
    <property type="entry name" value="RNA POLYMERASE ECF-TYPE SIGMA FACTOR"/>
    <property type="match status" value="1"/>
</dbReference>
<accession>A0A2Z4IKD0</accession>
<dbReference type="GO" id="GO:0006352">
    <property type="term" value="P:DNA-templated transcription initiation"/>
    <property type="evidence" value="ECO:0007669"/>
    <property type="project" value="InterPro"/>
</dbReference>
<dbReference type="InterPro" id="IPR013325">
    <property type="entry name" value="RNA_pol_sigma_r2"/>
</dbReference>
<dbReference type="InterPro" id="IPR013324">
    <property type="entry name" value="RNA_pol_sigma_r3/r4-like"/>
</dbReference>
<dbReference type="Gene3D" id="1.10.1740.10">
    <property type="match status" value="1"/>
</dbReference>
<evidence type="ECO:0000256" key="1">
    <source>
        <dbReference type="ARBA" id="ARBA00010641"/>
    </source>
</evidence>
<dbReference type="Pfam" id="PF08281">
    <property type="entry name" value="Sigma70_r4_2"/>
    <property type="match status" value="1"/>
</dbReference>
<evidence type="ECO:0000256" key="3">
    <source>
        <dbReference type="ARBA" id="ARBA00023082"/>
    </source>
</evidence>
<evidence type="ECO:0000313" key="8">
    <source>
        <dbReference type="Proteomes" id="UP000248688"/>
    </source>
</evidence>
<organism evidence="7 8">
    <name type="scientific">Echinicola strongylocentroti</name>
    <dbReference type="NCBI Taxonomy" id="1795355"/>
    <lineage>
        <taxon>Bacteria</taxon>
        <taxon>Pseudomonadati</taxon>
        <taxon>Bacteroidota</taxon>
        <taxon>Cytophagia</taxon>
        <taxon>Cytophagales</taxon>
        <taxon>Cyclobacteriaceae</taxon>
        <taxon>Echinicola</taxon>
    </lineage>
</organism>
<keyword evidence="3" id="KW-0731">Sigma factor</keyword>
<keyword evidence="2" id="KW-0805">Transcription regulation</keyword>